<dbReference type="OrthoDB" id="9793421at2"/>
<evidence type="ECO:0000313" key="7">
    <source>
        <dbReference type="Proteomes" id="UP000184603"/>
    </source>
</evidence>
<dbReference type="GO" id="GO:0000156">
    <property type="term" value="F:phosphorelay response regulator activity"/>
    <property type="evidence" value="ECO:0007669"/>
    <property type="project" value="InterPro"/>
</dbReference>
<dbReference type="InterPro" id="IPR000673">
    <property type="entry name" value="Sig_transdc_resp-reg_Me-estase"/>
</dbReference>
<dbReference type="GO" id="GO:0006935">
    <property type="term" value="P:chemotaxis"/>
    <property type="evidence" value="ECO:0007669"/>
    <property type="project" value="InterPro"/>
</dbReference>
<organism evidence="6 7">
    <name type="scientific">Desulfopila aestuarii DSM 18488</name>
    <dbReference type="NCBI Taxonomy" id="1121416"/>
    <lineage>
        <taxon>Bacteria</taxon>
        <taxon>Pseudomonadati</taxon>
        <taxon>Thermodesulfobacteriota</taxon>
        <taxon>Desulfobulbia</taxon>
        <taxon>Desulfobulbales</taxon>
        <taxon>Desulfocapsaceae</taxon>
        <taxon>Desulfopila</taxon>
    </lineage>
</organism>
<dbReference type="SUPFAM" id="SSF52738">
    <property type="entry name" value="Methylesterase CheB, C-terminal domain"/>
    <property type="match status" value="1"/>
</dbReference>
<gene>
    <name evidence="6" type="ORF">SAMN02745220_03110</name>
</gene>
<dbReference type="InterPro" id="IPR035909">
    <property type="entry name" value="CheB_C"/>
</dbReference>
<evidence type="ECO:0000256" key="1">
    <source>
        <dbReference type="ARBA" id="ARBA00022801"/>
    </source>
</evidence>
<dbReference type="GO" id="GO:0005737">
    <property type="term" value="C:cytoplasm"/>
    <property type="evidence" value="ECO:0007669"/>
    <property type="project" value="InterPro"/>
</dbReference>
<dbReference type="EC" id="3.1.1.61" evidence="2"/>
<name>A0A1M7YBB8_9BACT</name>
<keyword evidence="1" id="KW-0378">Hydrolase</keyword>
<dbReference type="Pfam" id="PF01339">
    <property type="entry name" value="CheB_methylest"/>
    <property type="match status" value="1"/>
</dbReference>
<accession>A0A1M7YBB8</accession>
<dbReference type="Gene3D" id="3.40.50.180">
    <property type="entry name" value="Methylesterase CheB, C-terminal domain"/>
    <property type="match status" value="1"/>
</dbReference>
<proteinExistence type="predicted"/>
<dbReference type="PANTHER" id="PTHR42872">
    <property type="entry name" value="PROTEIN-GLUTAMATE METHYLESTERASE/PROTEIN-GLUTAMINE GLUTAMINASE"/>
    <property type="match status" value="1"/>
</dbReference>
<evidence type="ECO:0000313" key="6">
    <source>
        <dbReference type="EMBL" id="SHO49818.1"/>
    </source>
</evidence>
<evidence type="ECO:0000259" key="5">
    <source>
        <dbReference type="PROSITE" id="PS50122"/>
    </source>
</evidence>
<dbReference type="EMBL" id="FRFE01000015">
    <property type="protein sequence ID" value="SHO49818.1"/>
    <property type="molecule type" value="Genomic_DNA"/>
</dbReference>
<evidence type="ECO:0000256" key="2">
    <source>
        <dbReference type="ARBA" id="ARBA00039140"/>
    </source>
</evidence>
<comment type="caution">
    <text evidence="4">Lacks conserved residue(s) required for the propagation of feature annotation.</text>
</comment>
<sequence>MKQPEKAASPPEYQSFPPSSKRHVVVPVVGIGASAGGLEALEKFFTHMPPDAGIAFVVVTHLNPDRASLLPEIIGRKTSMQVQKAINSQPVMANRVYFIPPGKTMTIEPLAKRRAITESGSILI</sequence>
<dbReference type="STRING" id="1121416.SAMN02745220_03110"/>
<dbReference type="RefSeq" id="WP_073614569.1">
    <property type="nucleotide sequence ID" value="NZ_FRFE01000015.1"/>
</dbReference>
<dbReference type="GO" id="GO:0008984">
    <property type="term" value="F:protein-glutamate methylesterase activity"/>
    <property type="evidence" value="ECO:0007669"/>
    <property type="project" value="UniProtKB-EC"/>
</dbReference>
<dbReference type="Proteomes" id="UP000184603">
    <property type="component" value="Unassembled WGS sequence"/>
</dbReference>
<keyword evidence="7" id="KW-1185">Reference proteome</keyword>
<evidence type="ECO:0000256" key="3">
    <source>
        <dbReference type="ARBA" id="ARBA00048267"/>
    </source>
</evidence>
<dbReference type="PANTHER" id="PTHR42872:SF6">
    <property type="entry name" value="PROTEIN-GLUTAMATE METHYLESTERASE_PROTEIN-GLUTAMINE GLUTAMINASE"/>
    <property type="match status" value="1"/>
</dbReference>
<comment type="catalytic activity">
    <reaction evidence="3">
        <text>[protein]-L-glutamate 5-O-methyl ester + H2O = L-glutamyl-[protein] + methanol + H(+)</text>
        <dbReference type="Rhea" id="RHEA:23236"/>
        <dbReference type="Rhea" id="RHEA-COMP:10208"/>
        <dbReference type="Rhea" id="RHEA-COMP:10311"/>
        <dbReference type="ChEBI" id="CHEBI:15377"/>
        <dbReference type="ChEBI" id="CHEBI:15378"/>
        <dbReference type="ChEBI" id="CHEBI:17790"/>
        <dbReference type="ChEBI" id="CHEBI:29973"/>
        <dbReference type="ChEBI" id="CHEBI:82795"/>
        <dbReference type="EC" id="3.1.1.61"/>
    </reaction>
</comment>
<reference evidence="6 7" key="1">
    <citation type="submission" date="2016-12" db="EMBL/GenBank/DDBJ databases">
        <authorList>
            <person name="Song W.-J."/>
            <person name="Kurnit D.M."/>
        </authorList>
    </citation>
    <scope>NUCLEOTIDE SEQUENCE [LARGE SCALE GENOMIC DNA]</scope>
    <source>
        <strain evidence="6 7">DSM 18488</strain>
    </source>
</reference>
<dbReference type="AlphaFoldDB" id="A0A1M7YBB8"/>
<dbReference type="PROSITE" id="PS50122">
    <property type="entry name" value="CHEB"/>
    <property type="match status" value="1"/>
</dbReference>
<protein>
    <recommendedName>
        <fullName evidence="2">protein-glutamate methylesterase</fullName>
        <ecNumber evidence="2">3.1.1.61</ecNumber>
    </recommendedName>
</protein>
<evidence type="ECO:0000256" key="4">
    <source>
        <dbReference type="PROSITE-ProRule" id="PRU00050"/>
    </source>
</evidence>
<feature type="domain" description="CheB-type methylesterase" evidence="5">
    <location>
        <begin position="17"/>
        <end position="109"/>
    </location>
</feature>